<gene>
    <name evidence="2" type="ORF">CEP51_012078</name>
</gene>
<accession>A0A428R1N5</accession>
<feature type="compositionally biased region" description="Basic and acidic residues" evidence="1">
    <location>
        <begin position="68"/>
        <end position="78"/>
    </location>
</feature>
<evidence type="ECO:0000313" key="2">
    <source>
        <dbReference type="EMBL" id="RSL71258.1"/>
    </source>
</evidence>
<dbReference type="EMBL" id="NKCL01000436">
    <property type="protein sequence ID" value="RSL71258.1"/>
    <property type="molecule type" value="Genomic_DNA"/>
</dbReference>
<evidence type="ECO:0000256" key="1">
    <source>
        <dbReference type="SAM" id="MobiDB-lite"/>
    </source>
</evidence>
<feature type="compositionally biased region" description="Basic and acidic residues" evidence="1">
    <location>
        <begin position="15"/>
        <end position="24"/>
    </location>
</feature>
<dbReference type="AlphaFoldDB" id="A0A428R1N5"/>
<dbReference type="Proteomes" id="UP000287972">
    <property type="component" value="Unassembled WGS sequence"/>
</dbReference>
<protein>
    <submittedName>
        <fullName evidence="2">Uncharacterized protein</fullName>
    </submittedName>
</protein>
<feature type="region of interest" description="Disordered" evidence="1">
    <location>
        <begin position="1"/>
        <end position="95"/>
    </location>
</feature>
<proteinExistence type="predicted"/>
<keyword evidence="3" id="KW-1185">Reference proteome</keyword>
<reference evidence="2 3" key="1">
    <citation type="submission" date="2017-06" db="EMBL/GenBank/DDBJ databases">
        <title>Comparative genomic analysis of Ambrosia Fusariam Clade fungi.</title>
        <authorList>
            <person name="Stajich J.E."/>
            <person name="Carrillo J."/>
            <person name="Kijimoto T."/>
            <person name="Eskalen A."/>
            <person name="O'Donnell K."/>
            <person name="Kasson M."/>
        </authorList>
    </citation>
    <scope>NUCLEOTIDE SEQUENCE [LARGE SCALE GENOMIC DNA]</scope>
    <source>
        <strain evidence="2 3">NRRL62606</strain>
    </source>
</reference>
<name>A0A428R1N5_9HYPO</name>
<evidence type="ECO:0000313" key="3">
    <source>
        <dbReference type="Proteomes" id="UP000287972"/>
    </source>
</evidence>
<sequence>MDSGTGSPVLPSPQCHERESHDRGPGTSLESTMNPACPPSMGKVPSRRVAHQYAVPRAGSCRQTPRVAESRQRIERNDSTGGGGRDNAMRLDQAS</sequence>
<comment type="caution">
    <text evidence="2">The sequence shown here is derived from an EMBL/GenBank/DDBJ whole genome shotgun (WGS) entry which is preliminary data.</text>
</comment>
<organism evidence="2 3">
    <name type="scientific">Fusarium floridanum</name>
    <dbReference type="NCBI Taxonomy" id="1325733"/>
    <lineage>
        <taxon>Eukaryota</taxon>
        <taxon>Fungi</taxon>
        <taxon>Dikarya</taxon>
        <taxon>Ascomycota</taxon>
        <taxon>Pezizomycotina</taxon>
        <taxon>Sordariomycetes</taxon>
        <taxon>Hypocreomycetidae</taxon>
        <taxon>Hypocreales</taxon>
        <taxon>Nectriaceae</taxon>
        <taxon>Fusarium</taxon>
        <taxon>Fusarium solani species complex</taxon>
    </lineage>
</organism>